<proteinExistence type="predicted"/>
<dbReference type="Pfam" id="PF10720">
    <property type="entry name" value="DUF2515"/>
    <property type="match status" value="1"/>
</dbReference>
<organism evidence="1 2">
    <name type="scientific">Peribacillus frigoritolerans</name>
    <dbReference type="NCBI Taxonomy" id="450367"/>
    <lineage>
        <taxon>Bacteria</taxon>
        <taxon>Bacillati</taxon>
        <taxon>Bacillota</taxon>
        <taxon>Bacilli</taxon>
        <taxon>Bacillales</taxon>
        <taxon>Bacillaceae</taxon>
        <taxon>Peribacillus</taxon>
    </lineage>
</organism>
<sequence length="393" mass="46143">MQRPFLDGPAYNDRKTFVVKCMLSQYLQKLLGKHPAKTKPIIDAERYDTLKSRLQKELFQPVDESKAFFPEEAALIKSIRTETAALNRNNITRTQAYLAFYNRNPEIHWAFLAHMVSRNGGYHMTDLKSSNMTHLLDRAERQKFFLFLERANSAIFADAFPQLLLYEQSKQKELPLRRYLPVFRISRFMAPIWECFIEEPHSPLLTTALIINEQRMLQERILKRTRHGEILRRLDFQLQEYLGFMKVIFPYANKQKGLHSLTGITVERFADPKQRIATGKLLYGLLFQHPVVFRGVGHFTKEIPHTGSREDYWASIYTSDGSTSKVDKIFSPTLHDAWKDQLFFPPHSFDWFTNESFMEDLRSLPIIKKEDLTNEVLENVKQLKTLNEMKAIF</sequence>
<gene>
    <name evidence="1" type="ORF">QUF85_06820</name>
</gene>
<reference evidence="1" key="1">
    <citation type="submission" date="2023-06" db="EMBL/GenBank/DDBJ databases">
        <title>Comparative genomics of Bacillaceae isolates and their secondary metabolite potential.</title>
        <authorList>
            <person name="Song L."/>
            <person name="Nielsen L.J."/>
            <person name="Mohite O."/>
            <person name="Xu X."/>
            <person name="Weber T."/>
            <person name="Kovacs A.T."/>
        </authorList>
    </citation>
    <scope>NUCLEOTIDE SEQUENCE</scope>
    <source>
        <strain evidence="1">G1S1</strain>
    </source>
</reference>
<dbReference type="InterPro" id="IPR019658">
    <property type="entry name" value="DUF2515"/>
</dbReference>
<accession>A0AAJ1QKG3</accession>
<dbReference type="AlphaFoldDB" id="A0AAJ1QKG3"/>
<name>A0AAJ1QKG3_9BACI</name>
<dbReference type="RefSeq" id="WP_289349239.1">
    <property type="nucleotide sequence ID" value="NZ_JAUCFI010000003.1"/>
</dbReference>
<evidence type="ECO:0000313" key="2">
    <source>
        <dbReference type="Proteomes" id="UP001238973"/>
    </source>
</evidence>
<dbReference type="EMBL" id="JAUCFI010000003">
    <property type="protein sequence ID" value="MDM5283010.1"/>
    <property type="molecule type" value="Genomic_DNA"/>
</dbReference>
<evidence type="ECO:0000313" key="1">
    <source>
        <dbReference type="EMBL" id="MDM5283010.1"/>
    </source>
</evidence>
<protein>
    <submittedName>
        <fullName evidence="1">DUF2515 family protein</fullName>
    </submittedName>
</protein>
<comment type="caution">
    <text evidence="1">The sequence shown here is derived from an EMBL/GenBank/DDBJ whole genome shotgun (WGS) entry which is preliminary data.</text>
</comment>
<dbReference type="Proteomes" id="UP001238973">
    <property type="component" value="Unassembled WGS sequence"/>
</dbReference>